<protein>
    <recommendedName>
        <fullName evidence="4">Bacterial extracellular solute-binding protein</fullName>
    </recommendedName>
</protein>
<dbReference type="AlphaFoldDB" id="A0A1M4RZR0"/>
<proteinExistence type="predicted"/>
<feature type="chain" id="PRO_5039233310" description="Bacterial extracellular solute-binding protein" evidence="1">
    <location>
        <begin position="29"/>
        <end position="432"/>
    </location>
</feature>
<keyword evidence="1" id="KW-0732">Signal</keyword>
<dbReference type="EMBL" id="FQTT01000010">
    <property type="protein sequence ID" value="SHE25464.1"/>
    <property type="molecule type" value="Genomic_DNA"/>
</dbReference>
<dbReference type="RefSeq" id="WP_083565773.1">
    <property type="nucleotide sequence ID" value="NZ_FQTT01000010.1"/>
</dbReference>
<name>A0A1M4RZR0_9ACTO</name>
<evidence type="ECO:0008006" key="4">
    <source>
        <dbReference type="Google" id="ProtNLM"/>
    </source>
</evidence>
<accession>A0A1M4RZR0</accession>
<reference evidence="3" key="1">
    <citation type="submission" date="2016-09" db="EMBL/GenBank/DDBJ databases">
        <authorList>
            <person name="Strepis N."/>
        </authorList>
    </citation>
    <scope>NUCLEOTIDE SEQUENCE [LARGE SCALE GENOMIC DNA]</scope>
</reference>
<evidence type="ECO:0000313" key="2">
    <source>
        <dbReference type="EMBL" id="SHE25464.1"/>
    </source>
</evidence>
<sequence>MNTGKTRQPLKAAALVAGALALSGLVGACSANDGANSDAIVVWDYYGSSSPVKPALDLFEESHPDVTIDYQEYDYDTFQNKLAVAVSSGAAPDLATIDMVWTPVYAAQGVLSDISEISQGELNGEPIESQYSKGALEAMEYDGRTIVLPYDFDAYALYYRKDILEQKGLDVPTTHEELLNVVEEMSEDTDGDGKVDKYAFQLRPDTFEFSQFLFQEGGSLVTEDGTKSAFASPEGVDALEYMGRLMDAGSVYWGPDEGDSGGLAGIADERIGMFLNGPYMMGILKDGVPEQSGKWAVADAPFSKEPGSYLGGTGLVIPTGAKNPAGGWELAQFLLQPAQQELVYTKAGAAPATLEALELPALTQADPFFDGQVPFPVFEKALESAQPFPYVAGWSDIDQAITDGVVETLVQGTPPEVSLRKAAATADEALQK</sequence>
<dbReference type="InterPro" id="IPR050490">
    <property type="entry name" value="Bact_solute-bd_prot1"/>
</dbReference>
<dbReference type="OrthoDB" id="3171346at2"/>
<evidence type="ECO:0000313" key="3">
    <source>
        <dbReference type="Proteomes" id="UP000184291"/>
    </source>
</evidence>
<keyword evidence="3" id="KW-1185">Reference proteome</keyword>
<dbReference type="Proteomes" id="UP000184291">
    <property type="component" value="Unassembled WGS sequence"/>
</dbReference>
<evidence type="ECO:0000256" key="1">
    <source>
        <dbReference type="SAM" id="SignalP"/>
    </source>
</evidence>
<dbReference type="PROSITE" id="PS51257">
    <property type="entry name" value="PROKAR_LIPOPROTEIN"/>
    <property type="match status" value="1"/>
</dbReference>
<dbReference type="PANTHER" id="PTHR43649:SF12">
    <property type="entry name" value="DIACETYLCHITOBIOSE BINDING PROTEIN DASA"/>
    <property type="match status" value="1"/>
</dbReference>
<dbReference type="Gene3D" id="3.40.190.10">
    <property type="entry name" value="Periplasmic binding protein-like II"/>
    <property type="match status" value="2"/>
</dbReference>
<dbReference type="PANTHER" id="PTHR43649">
    <property type="entry name" value="ARABINOSE-BINDING PROTEIN-RELATED"/>
    <property type="match status" value="1"/>
</dbReference>
<dbReference type="CDD" id="cd13585">
    <property type="entry name" value="PBP2_TMBP_like"/>
    <property type="match status" value="1"/>
</dbReference>
<feature type="signal peptide" evidence="1">
    <location>
        <begin position="1"/>
        <end position="28"/>
    </location>
</feature>
<dbReference type="STRING" id="1892869.ACGLYG10_1680"/>
<gene>
    <name evidence="2" type="ORF">ACGLYG10_1680</name>
</gene>
<dbReference type="Pfam" id="PF13416">
    <property type="entry name" value="SBP_bac_8"/>
    <property type="match status" value="1"/>
</dbReference>
<dbReference type="InterPro" id="IPR006059">
    <property type="entry name" value="SBP"/>
</dbReference>
<organism evidence="2 3">
    <name type="scientific">Actinomyces glycerinitolerans</name>
    <dbReference type="NCBI Taxonomy" id="1892869"/>
    <lineage>
        <taxon>Bacteria</taxon>
        <taxon>Bacillati</taxon>
        <taxon>Actinomycetota</taxon>
        <taxon>Actinomycetes</taxon>
        <taxon>Actinomycetales</taxon>
        <taxon>Actinomycetaceae</taxon>
        <taxon>Actinomyces</taxon>
    </lineage>
</organism>
<dbReference type="SUPFAM" id="SSF53850">
    <property type="entry name" value="Periplasmic binding protein-like II"/>
    <property type="match status" value="1"/>
</dbReference>